<organism evidence="1 2">
    <name type="scientific">Chryseobacterium flavum</name>
    <dbReference type="NCBI Taxonomy" id="415851"/>
    <lineage>
        <taxon>Bacteria</taxon>
        <taxon>Pseudomonadati</taxon>
        <taxon>Bacteroidota</taxon>
        <taxon>Flavobacteriia</taxon>
        <taxon>Flavobacteriales</taxon>
        <taxon>Weeksellaceae</taxon>
        <taxon>Chryseobacterium group</taxon>
        <taxon>Chryseobacterium</taxon>
    </lineage>
</organism>
<dbReference type="OrthoDB" id="1274006at2"/>
<accession>A0A3D9CFQ7</accession>
<dbReference type="Proteomes" id="UP000256769">
    <property type="component" value="Unassembled WGS sequence"/>
</dbReference>
<protein>
    <submittedName>
        <fullName evidence="1">Uncharacterized protein</fullName>
    </submittedName>
</protein>
<reference evidence="1 2" key="1">
    <citation type="journal article" date="2007" name="Int. J. Syst. Evol. Microbiol.">
        <title>Chryseobacterium flavum sp. nov., isolated from polluted soil.</title>
        <authorList>
            <person name="Zhou Y."/>
            <person name="Dong J."/>
            <person name="Wang X."/>
            <person name="Huang X."/>
            <person name="Zhang K.Y."/>
            <person name="Zhang Y.Q."/>
            <person name="Guo Y.F."/>
            <person name="Lai R."/>
            <person name="Li W.J."/>
        </authorList>
    </citation>
    <scope>NUCLEOTIDE SEQUENCE [LARGE SCALE GENOMIC DNA]</scope>
    <source>
        <strain evidence="1 2">KCTC 12877</strain>
    </source>
</reference>
<dbReference type="AlphaFoldDB" id="A0A3D9CFQ7"/>
<evidence type="ECO:0000313" key="1">
    <source>
        <dbReference type="EMBL" id="REC64578.1"/>
    </source>
</evidence>
<evidence type="ECO:0000313" key="2">
    <source>
        <dbReference type="Proteomes" id="UP000256769"/>
    </source>
</evidence>
<comment type="caution">
    <text evidence="1">The sequence shown here is derived from an EMBL/GenBank/DDBJ whole genome shotgun (WGS) entry which is preliminary data.</text>
</comment>
<dbReference type="EMBL" id="QNUE01000029">
    <property type="protein sequence ID" value="REC64578.1"/>
    <property type="molecule type" value="Genomic_DNA"/>
</dbReference>
<proteinExistence type="predicted"/>
<sequence length="261" mass="28591">MIKNYKNMKRISIAMLTVCSTLAFSQKVSDYKYVSIPEKFESFKKESYGLEAYLAKALSAKKYIILPANKDQWPSEAKDNSCNVINANVLDDSSLFTNKVILQFTDCNKKTVIEAKGRTGIKEFEEGYADALKQALVSISASNPVNPLPVQTTETIDTRVQTTGTETTITNTASNSTHTASSFSNGKLNLQKIQIDGSQFILAQSGSSVPFAIFKASSKKDVFIVKLDNGNTTIGYTENGNIVIDIPQGDGKYSKEVFTAK</sequence>
<name>A0A3D9CFQ7_9FLAO</name>
<keyword evidence="2" id="KW-1185">Reference proteome</keyword>
<gene>
    <name evidence="1" type="ORF">DRF59_20140</name>
</gene>